<sequence length="104" mass="12017">MIQKNLQPTFAICLNALWQEEEESLATSAALYSLLCCTEDACKIFVKKLLSYEGNQADRTNLRTAFRTLLSHTFGKRFERSERRNFHERLKQFLTAVEGVLIAE</sequence>
<accession>A0A183HEN1</accession>
<name>A0A183HEN1_9BILA</name>
<evidence type="ECO:0000313" key="2">
    <source>
        <dbReference type="Proteomes" id="UP000267606"/>
    </source>
</evidence>
<protein>
    <submittedName>
        <fullName evidence="3">Importin N-terminal domain-containing protein</fullName>
    </submittedName>
</protein>
<dbReference type="WBParaSite" id="OFLC_0000594201-mRNA-1">
    <property type="protein sequence ID" value="OFLC_0000594201-mRNA-1"/>
    <property type="gene ID" value="OFLC_0000594201"/>
</dbReference>
<dbReference type="STRING" id="387005.A0A183HEN1"/>
<reference evidence="1 2" key="2">
    <citation type="submission" date="2018-11" db="EMBL/GenBank/DDBJ databases">
        <authorList>
            <consortium name="Pathogen Informatics"/>
        </authorList>
    </citation>
    <scope>NUCLEOTIDE SEQUENCE [LARGE SCALE GENOMIC DNA]</scope>
</reference>
<reference evidence="3" key="1">
    <citation type="submission" date="2016-06" db="UniProtKB">
        <authorList>
            <consortium name="WormBaseParasite"/>
        </authorList>
    </citation>
    <scope>IDENTIFICATION</scope>
</reference>
<gene>
    <name evidence="1" type="ORF">OFLC_LOCUS5943</name>
</gene>
<dbReference type="Proteomes" id="UP000267606">
    <property type="component" value="Unassembled WGS sequence"/>
</dbReference>
<dbReference type="AlphaFoldDB" id="A0A183HEN1"/>
<proteinExistence type="predicted"/>
<keyword evidence="2" id="KW-1185">Reference proteome</keyword>
<evidence type="ECO:0000313" key="3">
    <source>
        <dbReference type="WBParaSite" id="OFLC_0000594201-mRNA-1"/>
    </source>
</evidence>
<dbReference type="EMBL" id="UZAJ01005386">
    <property type="protein sequence ID" value="VDO44883.1"/>
    <property type="molecule type" value="Genomic_DNA"/>
</dbReference>
<evidence type="ECO:0000313" key="1">
    <source>
        <dbReference type="EMBL" id="VDO44883.1"/>
    </source>
</evidence>
<organism evidence="3">
    <name type="scientific">Onchocerca flexuosa</name>
    <dbReference type="NCBI Taxonomy" id="387005"/>
    <lineage>
        <taxon>Eukaryota</taxon>
        <taxon>Metazoa</taxon>
        <taxon>Ecdysozoa</taxon>
        <taxon>Nematoda</taxon>
        <taxon>Chromadorea</taxon>
        <taxon>Rhabditida</taxon>
        <taxon>Spirurina</taxon>
        <taxon>Spiruromorpha</taxon>
        <taxon>Filarioidea</taxon>
        <taxon>Onchocercidae</taxon>
        <taxon>Onchocerca</taxon>
    </lineage>
</organism>